<evidence type="ECO:0000259" key="4">
    <source>
        <dbReference type="SMART" id="SM00251"/>
    </source>
</evidence>
<dbReference type="Gene3D" id="1.10.150.50">
    <property type="entry name" value="Transcription Factor, Ets-1"/>
    <property type="match status" value="1"/>
</dbReference>
<dbReference type="PANTHER" id="PTHR11849:SF190">
    <property type="entry name" value="ETS-DOMAIN PROTEIN"/>
    <property type="match status" value="1"/>
</dbReference>
<dbReference type="PRINTS" id="PR00454">
    <property type="entry name" value="ETSDOMAIN"/>
</dbReference>
<evidence type="ECO:0008006" key="10">
    <source>
        <dbReference type="Google" id="ProtNLM"/>
    </source>
</evidence>
<evidence type="ECO:0000313" key="6">
    <source>
        <dbReference type="EMBL" id="ULT84465.1"/>
    </source>
</evidence>
<dbReference type="GO" id="GO:0003700">
    <property type="term" value="F:DNA-binding transcription factor activity"/>
    <property type="evidence" value="ECO:0007669"/>
    <property type="project" value="InterPro"/>
</dbReference>
<dbReference type="EMBL" id="CP090896">
    <property type="protein sequence ID" value="ULT84465.1"/>
    <property type="molecule type" value="Genomic_DNA"/>
</dbReference>
<dbReference type="SUPFAM" id="SSF47769">
    <property type="entry name" value="SAM/Pointed domain"/>
    <property type="match status" value="1"/>
</dbReference>
<dbReference type="InterPro" id="IPR013761">
    <property type="entry name" value="SAM/pointed_sf"/>
</dbReference>
<evidence type="ECO:0000256" key="3">
    <source>
        <dbReference type="SAM" id="MobiDB-lite"/>
    </source>
</evidence>
<dbReference type="InterPro" id="IPR003118">
    <property type="entry name" value="Pointed_dom"/>
</dbReference>
<evidence type="ECO:0000313" key="9">
    <source>
        <dbReference type="Proteomes" id="UP000829354"/>
    </source>
</evidence>
<feature type="compositionally biased region" description="Basic residues" evidence="3">
    <location>
        <begin position="397"/>
        <end position="406"/>
    </location>
</feature>
<protein>
    <recommendedName>
        <fullName evidence="10">Protein CBR-TAG-97</fullName>
    </recommendedName>
</protein>
<dbReference type="InterPro" id="IPR036388">
    <property type="entry name" value="WH-like_DNA-bd_sf"/>
</dbReference>
<dbReference type="SMART" id="SM00413">
    <property type="entry name" value="ETS"/>
    <property type="match status" value="1"/>
</dbReference>
<feature type="compositionally biased region" description="Basic and acidic residues" evidence="3">
    <location>
        <begin position="382"/>
        <end position="396"/>
    </location>
</feature>
<gene>
    <name evidence="6" type="ORF">L3Y34_013262</name>
    <name evidence="7" type="ORF">L5515_019104</name>
</gene>
<dbReference type="FunFam" id="1.10.150.50:FF:000118">
    <property type="entry name" value="Protein CBR-TAG-97"/>
    <property type="match status" value="1"/>
</dbReference>
<evidence type="ECO:0000256" key="1">
    <source>
        <dbReference type="ARBA" id="ARBA00005562"/>
    </source>
</evidence>
<name>A0AAE9CW54_CAEBR</name>
<evidence type="ECO:0000259" key="5">
    <source>
        <dbReference type="SMART" id="SM00413"/>
    </source>
</evidence>
<organism evidence="6 8">
    <name type="scientific">Caenorhabditis briggsae</name>
    <dbReference type="NCBI Taxonomy" id="6238"/>
    <lineage>
        <taxon>Eukaryota</taxon>
        <taxon>Metazoa</taxon>
        <taxon>Ecdysozoa</taxon>
        <taxon>Nematoda</taxon>
        <taxon>Chromadorea</taxon>
        <taxon>Rhabditida</taxon>
        <taxon>Rhabditina</taxon>
        <taxon>Rhabditomorpha</taxon>
        <taxon>Rhabditoidea</taxon>
        <taxon>Rhabditidae</taxon>
        <taxon>Peloderinae</taxon>
        <taxon>Caenorhabditis</taxon>
    </lineage>
</organism>
<dbReference type="FunFam" id="1.10.10.10:FF:000784">
    <property type="entry name" value="Protein CBR-TAG-97"/>
    <property type="match status" value="1"/>
</dbReference>
<dbReference type="InterPro" id="IPR000418">
    <property type="entry name" value="Ets_dom"/>
</dbReference>
<dbReference type="Pfam" id="PF00178">
    <property type="entry name" value="Ets"/>
    <property type="match status" value="1"/>
</dbReference>
<keyword evidence="2" id="KW-0238">DNA-binding</keyword>
<evidence type="ECO:0000256" key="2">
    <source>
        <dbReference type="ARBA" id="ARBA00023125"/>
    </source>
</evidence>
<dbReference type="GO" id="GO:0006357">
    <property type="term" value="P:regulation of transcription by RNA polymerase II"/>
    <property type="evidence" value="ECO:0007669"/>
    <property type="project" value="InterPro"/>
</dbReference>
<dbReference type="InterPro" id="IPR046328">
    <property type="entry name" value="ETS_fam"/>
</dbReference>
<dbReference type="InterPro" id="IPR036390">
    <property type="entry name" value="WH_DNA-bd_sf"/>
</dbReference>
<feature type="region of interest" description="Disordered" evidence="3">
    <location>
        <begin position="382"/>
        <end position="406"/>
    </location>
</feature>
<sequence>MRKYEPRISDEEEESTSDLDQANSPALACPAPIFAPAPQRGSPWSASLGSPQPFVTFNSPTGLSSSGPSAFTAVSPTNPASSLTTSTATIYDQLMCIPKLLQEISNNNHKVLRTRMNNTAYKPIPNSEKVDLARFRVKDPNEWLCDDVMAWVLDVAKRHNIPFDQLNLHGFSTVSGQEMRLMSEQAFIEKDSSNGNLIFNEFRKFVINAEDTTLDTVISKFVDDEIATTSASAQCIDMSSLGLTPMISNITSSIQPPIPHPASQLGQLPVMQHQLNNLSSLTQVLTQQPFNPTILTPQQTANAVQSLNQSLTLNNPLNQSLASSLAAGLTSGLSPLGVNYLPNGLNPTSPLLATQIPQPKMSPMLKYSCSINSEYELPEERSAESCDLKIKKNKDGKPRKRSQHTKGNKLWEFIRDALKDPSTCPSVVRWEDPIEGVFRIVESEKLARLWGARKNNEKMTYEKLSRAMRTYYEKQILVPVPKTGLYPKKLVYKFGPGAHGWENVKIERM</sequence>
<dbReference type="SMART" id="SM00251">
    <property type="entry name" value="SAM_PNT"/>
    <property type="match status" value="1"/>
</dbReference>
<dbReference type="Gene3D" id="1.10.10.10">
    <property type="entry name" value="Winged helix-like DNA-binding domain superfamily/Winged helix DNA-binding domain"/>
    <property type="match status" value="1"/>
</dbReference>
<dbReference type="EMBL" id="CP092625">
    <property type="protein sequence ID" value="UMM43706.1"/>
    <property type="molecule type" value="Genomic_DNA"/>
</dbReference>
<dbReference type="PANTHER" id="PTHR11849">
    <property type="entry name" value="ETS"/>
    <property type="match status" value="1"/>
</dbReference>
<feature type="region of interest" description="Disordered" evidence="3">
    <location>
        <begin position="1"/>
        <end position="33"/>
    </location>
</feature>
<dbReference type="Proteomes" id="UP000827892">
    <property type="component" value="Chromosome X"/>
</dbReference>
<dbReference type="GO" id="GO:0043565">
    <property type="term" value="F:sequence-specific DNA binding"/>
    <property type="evidence" value="ECO:0007669"/>
    <property type="project" value="InterPro"/>
</dbReference>
<dbReference type="Proteomes" id="UP000829354">
    <property type="component" value="Chromosome X"/>
</dbReference>
<feature type="domain" description="PNT" evidence="4">
    <location>
        <begin position="125"/>
        <end position="209"/>
    </location>
</feature>
<reference evidence="6 8" key="2">
    <citation type="submission" date="2022-05" db="EMBL/GenBank/DDBJ databases">
        <title>Chromosome-level reference genomes for two strains of Caenorhabditis briggsae: an improved platform for comparative genomics.</title>
        <authorList>
            <person name="Stevens L."/>
            <person name="Andersen E.C."/>
        </authorList>
    </citation>
    <scope>NUCLEOTIDE SEQUENCE [LARGE SCALE GENOMIC DNA]</scope>
    <source>
        <strain evidence="6">QX1410_ONT</strain>
        <tissue evidence="6">Whole-organism</tissue>
    </source>
</reference>
<comment type="similarity">
    <text evidence="1">Belongs to the ETS family.</text>
</comment>
<dbReference type="SUPFAM" id="SSF46785">
    <property type="entry name" value="Winged helix' DNA-binding domain"/>
    <property type="match status" value="1"/>
</dbReference>
<dbReference type="AlphaFoldDB" id="A0AAE9CW54"/>
<feature type="domain" description="ETS" evidence="5">
    <location>
        <begin position="407"/>
        <end position="499"/>
    </location>
</feature>
<keyword evidence="9" id="KW-1185">Reference proteome</keyword>
<reference evidence="7 9" key="1">
    <citation type="submission" date="2022-04" db="EMBL/GenBank/DDBJ databases">
        <title>Chromosome-level reference genomes for two strains of Caenorhabditis briggsae: an improved platform for comparative genomics.</title>
        <authorList>
            <person name="Stevens L."/>
            <person name="Andersen E."/>
        </authorList>
    </citation>
    <scope>NUCLEOTIDE SEQUENCE [LARGE SCALE GENOMIC DNA]</scope>
    <source>
        <strain evidence="7">VX34</strain>
        <tissue evidence="7">Whole-organism</tissue>
    </source>
</reference>
<evidence type="ECO:0000313" key="7">
    <source>
        <dbReference type="EMBL" id="UMM43706.1"/>
    </source>
</evidence>
<evidence type="ECO:0000313" key="8">
    <source>
        <dbReference type="Proteomes" id="UP000827892"/>
    </source>
</evidence>
<accession>A0AAE9CW54</accession>
<proteinExistence type="inferred from homology"/>